<dbReference type="PROSITE" id="PS51257">
    <property type="entry name" value="PROKAR_LIPOPROTEIN"/>
    <property type="match status" value="1"/>
</dbReference>
<evidence type="ECO:0008006" key="5">
    <source>
        <dbReference type="Google" id="ProtNLM"/>
    </source>
</evidence>
<dbReference type="PANTHER" id="PTHR39600">
    <property type="entry name" value="PEPTIDASE INHIBITOR I78 FAMILY PROTEIN"/>
    <property type="match status" value="1"/>
</dbReference>
<evidence type="ECO:0000313" key="4">
    <source>
        <dbReference type="Proteomes" id="UP000009881"/>
    </source>
</evidence>
<dbReference type="STRING" id="1238182.C882_2100"/>
<dbReference type="EMBL" id="ANHY01000022">
    <property type="protein sequence ID" value="EKV26876.1"/>
    <property type="molecule type" value="Genomic_DNA"/>
</dbReference>
<keyword evidence="2" id="KW-0732">Signal</keyword>
<protein>
    <recommendedName>
        <fullName evidence="5">Peptidase inhibitor I78 family protein</fullName>
    </recommendedName>
</protein>
<dbReference type="InterPro" id="IPR021719">
    <property type="entry name" value="Prot_inh_I78"/>
</dbReference>
<evidence type="ECO:0000256" key="2">
    <source>
        <dbReference type="SAM" id="SignalP"/>
    </source>
</evidence>
<evidence type="ECO:0000313" key="3">
    <source>
        <dbReference type="EMBL" id="EKV26876.1"/>
    </source>
</evidence>
<feature type="chain" id="PRO_5003931641" description="Peptidase inhibitor I78 family protein" evidence="2">
    <location>
        <begin position="20"/>
        <end position="115"/>
    </location>
</feature>
<proteinExistence type="predicted"/>
<sequence>MRPRFFLLAPLALTLAACAPSPDVTDRTPVATAAGERPTEAGPHDLSRCGASDLSDTAGKYLVAGTAGPNEVDEDALPFPHRILGPGDAMTKDFRPERLTIFVTETGRIQRLQCG</sequence>
<dbReference type="Pfam" id="PF11720">
    <property type="entry name" value="Inhibitor_I78"/>
    <property type="match status" value="1"/>
</dbReference>
<organism evidence="3 4">
    <name type="scientific">Caenispirillum salinarum AK4</name>
    <dbReference type="NCBI Taxonomy" id="1238182"/>
    <lineage>
        <taxon>Bacteria</taxon>
        <taxon>Pseudomonadati</taxon>
        <taxon>Pseudomonadota</taxon>
        <taxon>Alphaproteobacteria</taxon>
        <taxon>Rhodospirillales</taxon>
        <taxon>Novispirillaceae</taxon>
        <taxon>Caenispirillum</taxon>
    </lineage>
</organism>
<feature type="region of interest" description="Disordered" evidence="1">
    <location>
        <begin position="20"/>
        <end position="50"/>
    </location>
</feature>
<gene>
    <name evidence="3" type="ORF">C882_2100</name>
</gene>
<dbReference type="PANTHER" id="PTHR39600:SF1">
    <property type="entry name" value="PEPTIDASE INHIBITOR I78 FAMILY PROTEIN"/>
    <property type="match status" value="1"/>
</dbReference>
<dbReference type="OrthoDB" id="8724542at2"/>
<dbReference type="AlphaFoldDB" id="K9HDP7"/>
<reference evidence="3 4" key="1">
    <citation type="journal article" date="2013" name="Genome Announc.">
        <title>Draft Genome Sequence of an Alphaproteobacterium, Caenispirillum salinarum AK4(T), Isolated from a Solar Saltern.</title>
        <authorList>
            <person name="Khatri I."/>
            <person name="Singh A."/>
            <person name="Korpole S."/>
            <person name="Pinnaka A.K."/>
            <person name="Subramanian S."/>
        </authorList>
    </citation>
    <scope>NUCLEOTIDE SEQUENCE [LARGE SCALE GENOMIC DNA]</scope>
    <source>
        <strain evidence="3 4">AK4</strain>
    </source>
</reference>
<dbReference type="RefSeq" id="WP_009542495.1">
    <property type="nucleotide sequence ID" value="NZ_ANHY01000022.1"/>
</dbReference>
<feature type="compositionally biased region" description="Basic and acidic residues" evidence="1">
    <location>
        <begin position="37"/>
        <end position="47"/>
    </location>
</feature>
<dbReference type="Gene3D" id="3.30.10.10">
    <property type="entry name" value="Trypsin Inhibitor V, subunit A"/>
    <property type="match status" value="1"/>
</dbReference>
<feature type="signal peptide" evidence="2">
    <location>
        <begin position="1"/>
        <end position="19"/>
    </location>
</feature>
<dbReference type="eggNOG" id="ENOG5031AP9">
    <property type="taxonomic scope" value="Bacteria"/>
</dbReference>
<keyword evidence="4" id="KW-1185">Reference proteome</keyword>
<dbReference type="Proteomes" id="UP000009881">
    <property type="component" value="Unassembled WGS sequence"/>
</dbReference>
<name>K9HDP7_9PROT</name>
<accession>K9HDP7</accession>
<comment type="caution">
    <text evidence="3">The sequence shown here is derived from an EMBL/GenBank/DDBJ whole genome shotgun (WGS) entry which is preliminary data.</text>
</comment>
<evidence type="ECO:0000256" key="1">
    <source>
        <dbReference type="SAM" id="MobiDB-lite"/>
    </source>
</evidence>